<protein>
    <recommendedName>
        <fullName evidence="3">Carrier domain-containing protein</fullName>
    </recommendedName>
</protein>
<evidence type="ECO:0000256" key="2">
    <source>
        <dbReference type="ARBA" id="ARBA00022553"/>
    </source>
</evidence>
<dbReference type="SUPFAM" id="SSF56801">
    <property type="entry name" value="Acetyl-CoA synthetase-like"/>
    <property type="match status" value="1"/>
</dbReference>
<dbReference type="SMART" id="SM00823">
    <property type="entry name" value="PKS_PP"/>
    <property type="match status" value="1"/>
</dbReference>
<dbReference type="PROSITE" id="PS00455">
    <property type="entry name" value="AMP_BINDING"/>
    <property type="match status" value="1"/>
</dbReference>
<dbReference type="Gene3D" id="3.40.50.720">
    <property type="entry name" value="NAD(P)-binding Rossmann-like Domain"/>
    <property type="match status" value="1"/>
</dbReference>
<accession>A0AAW0YLM0</accession>
<dbReference type="SUPFAM" id="SSF47336">
    <property type="entry name" value="ACP-like"/>
    <property type="match status" value="1"/>
</dbReference>
<dbReference type="InterPro" id="IPR036736">
    <property type="entry name" value="ACP-like_sf"/>
</dbReference>
<evidence type="ECO:0000256" key="1">
    <source>
        <dbReference type="ARBA" id="ARBA00022450"/>
    </source>
</evidence>
<comment type="caution">
    <text evidence="4">The sequence shown here is derived from an EMBL/GenBank/DDBJ whole genome shotgun (WGS) entry which is preliminary data.</text>
</comment>
<dbReference type="InterPro" id="IPR020845">
    <property type="entry name" value="AMP-binding_CS"/>
</dbReference>
<reference evidence="4 5" key="1">
    <citation type="journal article" date="2024" name="bioRxiv">
        <title>Comparative genomics of Cryptococcus and Kwoniella reveals pathogenesis evolution and contrasting karyotype dynamics via intercentromeric recombination or chromosome fusion.</title>
        <authorList>
            <person name="Coelho M.A."/>
            <person name="David-Palma M."/>
            <person name="Shea T."/>
            <person name="Bowers K."/>
            <person name="McGinley-Smith S."/>
            <person name="Mohammad A.W."/>
            <person name="Gnirke A."/>
            <person name="Yurkov A.M."/>
            <person name="Nowrousian M."/>
            <person name="Sun S."/>
            <person name="Cuomo C.A."/>
            <person name="Heitman J."/>
        </authorList>
    </citation>
    <scope>NUCLEOTIDE SEQUENCE [LARGE SCALE GENOMIC DNA]</scope>
    <source>
        <strain evidence="4 5">CBS 13917</strain>
    </source>
</reference>
<evidence type="ECO:0000313" key="4">
    <source>
        <dbReference type="EMBL" id="KAK8849366.1"/>
    </source>
</evidence>
<dbReference type="GO" id="GO:0031177">
    <property type="term" value="F:phosphopantetheine binding"/>
    <property type="evidence" value="ECO:0007669"/>
    <property type="project" value="InterPro"/>
</dbReference>
<evidence type="ECO:0000313" key="5">
    <source>
        <dbReference type="Proteomes" id="UP001388673"/>
    </source>
</evidence>
<sequence length="1073" mass="117999">MTLSYLVSTAGHARHQNEQHPHDVQTILQLIKEGAEEFGDETVVGFTSLSDDRWLCDRYSFTELLTLSNEVTVGLKESGIKAGQGGNNIVSLLCPTGLDFLLAWIALMRMGCGVVFIAPQCSPSAINHLLTSTSSTHLVYHPKYAELADHAAKLNTASTAVQSSSSMGANEGHRSVEIPELNPDTVSHIFHTSGTSGDPKPIPHTHRQSVAVLPRRSLPSYLAGPHHDESMPPGQSAAFTTTPLFHGGVSDLLRAWMARSMIYFYPTSDTPITAENVLGAVNVCRSVPSPLTRQELSESQLIERERRFTPNSFLSVPYILTVLSEDIDGPAMAMLRHMDLVSTGGAPLDTKVGDQMVKAGVNLFSRLGSSECGFLLTSHRDYQTELDWEWLRNDSAYSDALVFEPVDGDKCEMIVTQGWTSKTKTNRPDGSYATGDLYERHTTKKNVWRYAGRGDDVIVMSNGEKASPGPIEAVCRSSALLADALVVGSDRSQLGLLLFPRPGTAISEVRESITSILLQANQSSPSFAHVSKDMCHVVESDKTLPKSSKGTVQRGVAYTVFAEEIQRLYNLQLEVDHVKEKRSLTQIADLLQDQILEIAGTGREVTSLHRNTDLFSWGVNSLMATRLRTAIHRTFDTGDQNLPINIVFEKPTISRLAKHIFDLQERNVEDATYDDSLRLMADLVDKYTLQAQHSIPLRSEELPEEGGKTIVLTGATGSLGSFLLVRLGQLPLDVVHRIVCLVRAKDDKAARTRVEDTLAKRELDLESSRFEVLAADLPADDLGLASTTYARLINAVDVVIHAAWPVHFASGLVSFEDSIKGTRNLLNLVAASQSQSQFYYCSSLASVLAQDTERILELPSDDPTTASPIGYSRSKWVTEKICRLADELVGMQGRIHILRVGQLCGDTQSGHWNEKEGWPLLIRTAQVTGCLPNLEDRPSWLPVDLAAQAITEVVTRVNVGRSLLYHVVHPSVINWTDILDGLRDAGLSFERVPPKTWLAKVEASSEDVEENPSRKMSAMWQAAYGGNLAFKPEPIVDTTHAQLESTTLHNLPPLDSQHIGKMVAAWRRTGFLE</sequence>
<name>A0AAW0YLM0_9TREE</name>
<dbReference type="InterPro" id="IPR000873">
    <property type="entry name" value="AMP-dep_synth/lig_dom"/>
</dbReference>
<dbReference type="Pfam" id="PF00550">
    <property type="entry name" value="PP-binding"/>
    <property type="match status" value="1"/>
</dbReference>
<dbReference type="InterPro" id="IPR051414">
    <property type="entry name" value="Adenylate-forming_Reductase"/>
</dbReference>
<feature type="domain" description="Carrier" evidence="3">
    <location>
        <begin position="582"/>
        <end position="664"/>
    </location>
</feature>
<dbReference type="InterPro" id="IPR020806">
    <property type="entry name" value="PKS_PP-bd"/>
</dbReference>
<dbReference type="InterPro" id="IPR009081">
    <property type="entry name" value="PP-bd_ACP"/>
</dbReference>
<dbReference type="GeneID" id="92181956"/>
<keyword evidence="2" id="KW-0597">Phosphoprotein</keyword>
<organism evidence="4 5">
    <name type="scientific">Kwoniella newhampshirensis</name>
    <dbReference type="NCBI Taxonomy" id="1651941"/>
    <lineage>
        <taxon>Eukaryota</taxon>
        <taxon>Fungi</taxon>
        <taxon>Dikarya</taxon>
        <taxon>Basidiomycota</taxon>
        <taxon>Agaricomycotina</taxon>
        <taxon>Tremellomycetes</taxon>
        <taxon>Tremellales</taxon>
        <taxon>Cryptococcaceae</taxon>
        <taxon>Kwoniella</taxon>
    </lineage>
</organism>
<dbReference type="EMBL" id="JBCAWK010000009">
    <property type="protein sequence ID" value="KAK8849366.1"/>
    <property type="molecule type" value="Genomic_DNA"/>
</dbReference>
<dbReference type="SUPFAM" id="SSF51735">
    <property type="entry name" value="NAD(P)-binding Rossmann-fold domains"/>
    <property type="match status" value="1"/>
</dbReference>
<dbReference type="Gene3D" id="3.40.50.12780">
    <property type="entry name" value="N-terminal domain of ligase-like"/>
    <property type="match status" value="1"/>
</dbReference>
<dbReference type="AlphaFoldDB" id="A0AAW0YLM0"/>
<dbReference type="KEGG" id="kne:92181956"/>
<evidence type="ECO:0000259" key="3">
    <source>
        <dbReference type="PROSITE" id="PS50075"/>
    </source>
</evidence>
<keyword evidence="5" id="KW-1185">Reference proteome</keyword>
<dbReference type="Proteomes" id="UP001388673">
    <property type="component" value="Unassembled WGS sequence"/>
</dbReference>
<dbReference type="PROSITE" id="PS50075">
    <property type="entry name" value="CARRIER"/>
    <property type="match status" value="1"/>
</dbReference>
<dbReference type="Pfam" id="PF23562">
    <property type="entry name" value="AMP-binding_C_3"/>
    <property type="match status" value="1"/>
</dbReference>
<dbReference type="PANTHER" id="PTHR43439:SF2">
    <property type="entry name" value="ENZYME, PUTATIVE (JCVI)-RELATED"/>
    <property type="match status" value="1"/>
</dbReference>
<dbReference type="RefSeq" id="XP_066801254.1">
    <property type="nucleotide sequence ID" value="XM_066947795.1"/>
</dbReference>
<dbReference type="InterPro" id="IPR036291">
    <property type="entry name" value="NAD(P)-bd_dom_sf"/>
</dbReference>
<dbReference type="Pfam" id="PF07993">
    <property type="entry name" value="NAD_binding_4"/>
    <property type="match status" value="1"/>
</dbReference>
<dbReference type="InterPro" id="IPR042099">
    <property type="entry name" value="ANL_N_sf"/>
</dbReference>
<proteinExistence type="predicted"/>
<keyword evidence="1" id="KW-0596">Phosphopantetheine</keyword>
<dbReference type="PANTHER" id="PTHR43439">
    <property type="entry name" value="PHENYLACETATE-COENZYME A LIGASE"/>
    <property type="match status" value="1"/>
</dbReference>
<dbReference type="Gene3D" id="1.10.1200.10">
    <property type="entry name" value="ACP-like"/>
    <property type="match status" value="1"/>
</dbReference>
<gene>
    <name evidence="4" type="ORF">IAR55_004698</name>
</gene>
<dbReference type="Pfam" id="PF00501">
    <property type="entry name" value="AMP-binding"/>
    <property type="match status" value="1"/>
</dbReference>
<dbReference type="InterPro" id="IPR013120">
    <property type="entry name" value="FAR_NAD-bd"/>
</dbReference>